<dbReference type="AlphaFoldDB" id="A0A6L2N4P6"/>
<proteinExistence type="predicted"/>
<dbReference type="Gene3D" id="3.90.1420.10">
    <property type="entry name" value="Rubisco LSMT, substrate-binding domain"/>
    <property type="match status" value="1"/>
</dbReference>
<dbReference type="InterPro" id="IPR050600">
    <property type="entry name" value="SETD3_SETD6_MTase"/>
</dbReference>
<protein>
    <submittedName>
        <fullName evidence="4">Uncharacterized protein</fullName>
    </submittedName>
</protein>
<dbReference type="PANTHER" id="PTHR13271">
    <property type="entry name" value="UNCHARACTERIZED PUTATIVE METHYLTRANSFERASE"/>
    <property type="match status" value="1"/>
</dbReference>
<dbReference type="PANTHER" id="PTHR13271:SF134">
    <property type="entry name" value="OS01G0976450 PROTEIN"/>
    <property type="match status" value="1"/>
</dbReference>
<evidence type="ECO:0000256" key="1">
    <source>
        <dbReference type="ARBA" id="ARBA00022603"/>
    </source>
</evidence>
<dbReference type="EMBL" id="BKCJ010007892">
    <property type="protein sequence ID" value="GEU79534.1"/>
    <property type="molecule type" value="Genomic_DNA"/>
</dbReference>
<dbReference type="InterPro" id="IPR036464">
    <property type="entry name" value="Rubisco_LSMT_subst-bd_sf"/>
</dbReference>
<comment type="caution">
    <text evidence="4">The sequence shown here is derived from an EMBL/GenBank/DDBJ whole genome shotgun (WGS) entry which is preliminary data.</text>
</comment>
<gene>
    <name evidence="4" type="ORF">Tci_051512</name>
</gene>
<organism evidence="4">
    <name type="scientific">Tanacetum cinerariifolium</name>
    <name type="common">Dalmatian daisy</name>
    <name type="synonym">Chrysanthemum cinerariifolium</name>
    <dbReference type="NCBI Taxonomy" id="118510"/>
    <lineage>
        <taxon>Eukaryota</taxon>
        <taxon>Viridiplantae</taxon>
        <taxon>Streptophyta</taxon>
        <taxon>Embryophyta</taxon>
        <taxon>Tracheophyta</taxon>
        <taxon>Spermatophyta</taxon>
        <taxon>Magnoliopsida</taxon>
        <taxon>eudicotyledons</taxon>
        <taxon>Gunneridae</taxon>
        <taxon>Pentapetalae</taxon>
        <taxon>asterids</taxon>
        <taxon>campanulids</taxon>
        <taxon>Asterales</taxon>
        <taxon>Asteraceae</taxon>
        <taxon>Asteroideae</taxon>
        <taxon>Anthemideae</taxon>
        <taxon>Anthemidinae</taxon>
        <taxon>Tanacetum</taxon>
    </lineage>
</organism>
<dbReference type="InterPro" id="IPR046341">
    <property type="entry name" value="SET_dom_sf"/>
</dbReference>
<keyword evidence="2" id="KW-0808">Transferase</keyword>
<evidence type="ECO:0000256" key="3">
    <source>
        <dbReference type="ARBA" id="ARBA00022691"/>
    </source>
</evidence>
<keyword evidence="1" id="KW-0489">Methyltransferase</keyword>
<dbReference type="GO" id="GO:0032259">
    <property type="term" value="P:methylation"/>
    <property type="evidence" value="ECO:0007669"/>
    <property type="project" value="UniProtKB-KW"/>
</dbReference>
<evidence type="ECO:0000256" key="2">
    <source>
        <dbReference type="ARBA" id="ARBA00022679"/>
    </source>
</evidence>
<keyword evidence="3" id="KW-0949">S-adenosyl-L-methionine</keyword>
<reference evidence="4" key="1">
    <citation type="journal article" date="2019" name="Sci. Rep.">
        <title>Draft genome of Tanacetum cinerariifolium, the natural source of mosquito coil.</title>
        <authorList>
            <person name="Yamashiro T."/>
            <person name="Shiraishi A."/>
            <person name="Satake H."/>
            <person name="Nakayama K."/>
        </authorList>
    </citation>
    <scope>NUCLEOTIDE SEQUENCE</scope>
</reference>
<dbReference type="Gene3D" id="3.90.1410.10">
    <property type="entry name" value="set domain protein methyltransferase, domain 1"/>
    <property type="match status" value="1"/>
</dbReference>
<dbReference type="GO" id="GO:0016279">
    <property type="term" value="F:protein-lysine N-methyltransferase activity"/>
    <property type="evidence" value="ECO:0007669"/>
    <property type="project" value="TreeGrafter"/>
</dbReference>
<accession>A0A6L2N4P6</accession>
<sequence length="259" mass="30215">MNTPSQSHHRFSFEASEWAPYISCFSRVKEMHSTKLWSDEELEMIKKSLLYDATLDQKAYIEKIYLSIKHVLDHFLEYFEDVTLDKFKHAYNLVYCSEKLCSWREYDTVLVEINVPPHDHLREMKLDLLDRHSIQARMRIKKSHYCGNYFIAENVESSCVKGSGISIPLRAFSRVVCCTSPQVAAAREMEAHRFLHLKFDDMIENHTAALESLTLAASPTLSGKRPRRMQLARDFLSQDLQILRSNSAWLKNYCEALKV</sequence>
<dbReference type="SUPFAM" id="SSF82199">
    <property type="entry name" value="SET domain"/>
    <property type="match status" value="1"/>
</dbReference>
<evidence type="ECO:0000313" key="4">
    <source>
        <dbReference type="EMBL" id="GEU79534.1"/>
    </source>
</evidence>
<name>A0A6L2N4P6_TANCI</name>